<evidence type="ECO:0000313" key="8">
    <source>
        <dbReference type="EMBL" id="OOE10529.1"/>
    </source>
</evidence>
<comment type="caution">
    <text evidence="8">The sequence shown here is derived from an EMBL/GenBank/DDBJ whole genome shotgun (WGS) entry which is preliminary data.</text>
</comment>
<reference evidence="8 9" key="1">
    <citation type="submission" date="2016-11" db="EMBL/GenBank/DDBJ databases">
        <authorList>
            <person name="Jaros S."/>
            <person name="Januszkiewicz K."/>
            <person name="Wedrychowicz H."/>
        </authorList>
    </citation>
    <scope>NUCLEOTIDE SEQUENCE [LARGE SCALE GENOMIC DNA]</scope>
    <source>
        <strain evidence="8 9">Con a/3</strain>
    </source>
</reference>
<dbReference type="Pfam" id="PF05140">
    <property type="entry name" value="ResB"/>
    <property type="match status" value="1"/>
</dbReference>
<keyword evidence="5 6" id="KW-0472">Membrane</keyword>
<dbReference type="AlphaFoldDB" id="A0A1V3G550"/>
<dbReference type="PANTHER" id="PTHR31566:SF0">
    <property type="entry name" value="CYTOCHROME C BIOGENESIS PROTEIN CCS1, CHLOROPLASTIC"/>
    <property type="match status" value="1"/>
</dbReference>
<protein>
    <submittedName>
        <fullName evidence="8">Cytochrome C biogenesis protein</fullName>
    </submittedName>
</protein>
<dbReference type="GO" id="GO:0017004">
    <property type="term" value="P:cytochrome complex assembly"/>
    <property type="evidence" value="ECO:0007669"/>
    <property type="project" value="UniProtKB-KW"/>
</dbReference>
<dbReference type="InterPro" id="IPR007816">
    <property type="entry name" value="ResB-like_domain"/>
</dbReference>
<feature type="transmembrane region" description="Helical" evidence="6">
    <location>
        <begin position="463"/>
        <end position="483"/>
    </location>
</feature>
<name>A0A1V3G550_9BACL</name>
<evidence type="ECO:0000256" key="1">
    <source>
        <dbReference type="ARBA" id="ARBA00004141"/>
    </source>
</evidence>
<evidence type="ECO:0000256" key="5">
    <source>
        <dbReference type="ARBA" id="ARBA00023136"/>
    </source>
</evidence>
<dbReference type="GO" id="GO:0016020">
    <property type="term" value="C:membrane"/>
    <property type="evidence" value="ECO:0007669"/>
    <property type="project" value="UniProtKB-SubCell"/>
</dbReference>
<evidence type="ECO:0000256" key="3">
    <source>
        <dbReference type="ARBA" id="ARBA00022748"/>
    </source>
</evidence>
<accession>A0A1V3G550</accession>
<dbReference type="Proteomes" id="UP000188597">
    <property type="component" value="Unassembled WGS sequence"/>
</dbReference>
<dbReference type="RefSeq" id="WP_077363950.1">
    <property type="nucleotide sequence ID" value="NZ_MQMF01000003.1"/>
</dbReference>
<keyword evidence="4 6" id="KW-1133">Transmembrane helix</keyword>
<evidence type="ECO:0000256" key="2">
    <source>
        <dbReference type="ARBA" id="ARBA00022692"/>
    </source>
</evidence>
<keyword evidence="3" id="KW-0201">Cytochrome c-type biogenesis</keyword>
<feature type="transmembrane region" description="Helical" evidence="6">
    <location>
        <begin position="65"/>
        <end position="83"/>
    </location>
</feature>
<dbReference type="EMBL" id="MQMF01000003">
    <property type="protein sequence ID" value="OOE10529.1"/>
    <property type="molecule type" value="Genomic_DNA"/>
</dbReference>
<dbReference type="InterPro" id="IPR023494">
    <property type="entry name" value="Cyt_c_bgen_Ccs1/CcsB/ResB"/>
</dbReference>
<feature type="domain" description="ResB-like" evidence="7">
    <location>
        <begin position="63"/>
        <end position="515"/>
    </location>
</feature>
<dbReference type="PANTHER" id="PTHR31566">
    <property type="entry name" value="CYTOCHROME C BIOGENESIS PROTEIN CCS1, CHLOROPLASTIC"/>
    <property type="match status" value="1"/>
</dbReference>
<organism evidence="8 9">
    <name type="scientific">Fictibacillus arsenicus</name>
    <dbReference type="NCBI Taxonomy" id="255247"/>
    <lineage>
        <taxon>Bacteria</taxon>
        <taxon>Bacillati</taxon>
        <taxon>Bacillota</taxon>
        <taxon>Bacilli</taxon>
        <taxon>Bacillales</taxon>
        <taxon>Fictibacillaceae</taxon>
        <taxon>Fictibacillus</taxon>
    </lineage>
</organism>
<evidence type="ECO:0000256" key="4">
    <source>
        <dbReference type="ARBA" id="ARBA00022989"/>
    </source>
</evidence>
<sequence>MQSITCECGHSNPYGTSLCQACGKPLDNDVEVLSSMRYEGSARRSQTYNKTFVDRTWNFFSSVRVGVWLIIIILVAAAIGTIFPQETFIPPNVDPATHYESEYGTLGLIYYLLGFHKLYGSWWFIILLGMLGLSIIIASLDRGIPLYKALKTQRVTRHDQFMKKQRLFSVSKEAELEEIKYTLESLRYKVREEKGNLFAEKGRFSRWGAYVNHVGLIIFLTGAMLRFFPGMYVDEILWVREGEKASIPGTKSEDGQYYLENKEFILEMYDKEEKKFNSALSSVDGEVAKNYQSNVTLYKTKPNHTIGEDPELVKVKDGEIRVNEPFKFDSFALYQTDFKLNEFNKMSFELEEKATGKKFGKLTVDLHEPEKKYDLGNGYRVEIEEYFPNFILNEQKQPSTVNNLPDNPAFVFSMYSPDTPKGEKAFVGIQKNIEAGENLFKMSFAGIETKDLTALTVRKDHTLWIIALGGFIFMIGVTQGLYWNYRRIWIKQNQDGVWAAAHTNKNWYGLKKDLDFLSEKTSLAALVDKESDTKEEYRSSRRV</sequence>
<gene>
    <name evidence="8" type="ORF">UN64_14310</name>
</gene>
<keyword evidence="2 6" id="KW-0812">Transmembrane</keyword>
<evidence type="ECO:0000256" key="6">
    <source>
        <dbReference type="SAM" id="Phobius"/>
    </source>
</evidence>
<evidence type="ECO:0000313" key="9">
    <source>
        <dbReference type="Proteomes" id="UP000188597"/>
    </source>
</evidence>
<proteinExistence type="predicted"/>
<evidence type="ECO:0000259" key="7">
    <source>
        <dbReference type="Pfam" id="PF05140"/>
    </source>
</evidence>
<comment type="subcellular location">
    <subcellularLocation>
        <location evidence="1">Membrane</location>
        <topology evidence="1">Multi-pass membrane protein</topology>
    </subcellularLocation>
</comment>
<feature type="transmembrane region" description="Helical" evidence="6">
    <location>
        <begin position="121"/>
        <end position="140"/>
    </location>
</feature>
<dbReference type="OrthoDB" id="9770923at2"/>
<feature type="transmembrane region" description="Helical" evidence="6">
    <location>
        <begin position="207"/>
        <end position="228"/>
    </location>
</feature>